<evidence type="ECO:0000256" key="6">
    <source>
        <dbReference type="ARBA" id="ARBA00049753"/>
    </source>
</evidence>
<evidence type="ECO:0000256" key="4">
    <source>
        <dbReference type="ARBA" id="ARBA00022729"/>
    </source>
</evidence>
<comment type="caution">
    <text evidence="8">The sequence shown here is derived from an EMBL/GenBank/DDBJ whole genome shotgun (WGS) entry which is preliminary data.</text>
</comment>
<evidence type="ECO:0000256" key="1">
    <source>
        <dbReference type="ARBA" id="ARBA00004418"/>
    </source>
</evidence>
<sequence>MNHLFCKTFKNYALPVLTVSYLWLASCHHASALPFEVLHWWTEQGELESKQVLVEHLKVNDIEFEDFAIVGSGGGGAIHVLQMRALSGNPPEAAQIKGPDIAEWNNLSMLIGINELTDTSAWEHFLPKVVLDDVTVEKQYMAVPINIHRVNWLWLNSKIFKQYGLAAPTTWKQFFAVANFLASKGVKPVVFGGTPWQDALLFESIAISELGAEKYRQAFEAFNHDVISSDEMINTFKLFKQLHHYATPEQQGQDWTWSSQAFINNEAAMLFMGDWVKGSWTAIGKKAMQDYQCVPVPGTKGVFSYNIDSFVLFKKAHSPIDQHSQSIFVDTLMSPTFQQDFSKLKGSIPARNDLDLSEFDECSQLSSNDFKHDIKVPSFTQNMATSSHQKAQIIQLISDYFNSDSLSAEDAVKQLGVMVKALTSK</sequence>
<evidence type="ECO:0000256" key="3">
    <source>
        <dbReference type="ARBA" id="ARBA00022448"/>
    </source>
</evidence>
<protein>
    <recommendedName>
        <fullName evidence="6">Probable sugar-binding periplasmic protein</fullName>
    </recommendedName>
</protein>
<proteinExistence type="inferred from homology"/>
<dbReference type="SUPFAM" id="SSF53850">
    <property type="entry name" value="Periplasmic binding protein-like II"/>
    <property type="match status" value="1"/>
</dbReference>
<name>A0ABU9H951_9GAMM</name>
<comment type="subcellular location">
    <subcellularLocation>
        <location evidence="1">Periplasm</location>
    </subcellularLocation>
</comment>
<feature type="chain" id="PRO_5046081374" description="Probable sugar-binding periplasmic protein" evidence="7">
    <location>
        <begin position="33"/>
        <end position="425"/>
    </location>
</feature>
<accession>A0ABU9H951</accession>
<dbReference type="InterPro" id="IPR006059">
    <property type="entry name" value="SBP"/>
</dbReference>
<dbReference type="Proteomes" id="UP001366060">
    <property type="component" value="Unassembled WGS sequence"/>
</dbReference>
<dbReference type="PROSITE" id="PS51257">
    <property type="entry name" value="PROKAR_LIPOPROTEIN"/>
    <property type="match status" value="1"/>
</dbReference>
<dbReference type="EMBL" id="JBAKBA010000007">
    <property type="protein sequence ID" value="MEL0658409.1"/>
    <property type="molecule type" value="Genomic_DNA"/>
</dbReference>
<dbReference type="Gene3D" id="3.40.190.10">
    <property type="entry name" value="Periplasmic binding protein-like II"/>
    <property type="match status" value="2"/>
</dbReference>
<evidence type="ECO:0000256" key="7">
    <source>
        <dbReference type="SAM" id="SignalP"/>
    </source>
</evidence>
<keyword evidence="4 7" id="KW-0732">Signal</keyword>
<reference evidence="8 9" key="1">
    <citation type="submission" date="2024-02" db="EMBL/GenBank/DDBJ databases">
        <title>Bacteria isolated from the canopy kelp, Nereocystis luetkeana.</title>
        <authorList>
            <person name="Pfister C.A."/>
            <person name="Younker I.T."/>
            <person name="Light S.H."/>
        </authorList>
    </citation>
    <scope>NUCLEOTIDE SEQUENCE [LARGE SCALE GENOMIC DNA]</scope>
    <source>
        <strain evidence="8 9">TI.2.07</strain>
    </source>
</reference>
<dbReference type="PANTHER" id="PTHR43649">
    <property type="entry name" value="ARABINOSE-BINDING PROTEIN-RELATED"/>
    <property type="match status" value="1"/>
</dbReference>
<gene>
    <name evidence="8" type="ORF">V6255_04570</name>
</gene>
<dbReference type="PANTHER" id="PTHR43649:SF28">
    <property type="entry name" value="BINDING PROTEIN COMPONENT OF ABC SUGAR TRANSPORTER-RELATED"/>
    <property type="match status" value="1"/>
</dbReference>
<dbReference type="Pfam" id="PF01547">
    <property type="entry name" value="SBP_bac_1"/>
    <property type="match status" value="1"/>
</dbReference>
<evidence type="ECO:0000256" key="2">
    <source>
        <dbReference type="ARBA" id="ARBA00008520"/>
    </source>
</evidence>
<evidence type="ECO:0000313" key="9">
    <source>
        <dbReference type="Proteomes" id="UP001366060"/>
    </source>
</evidence>
<dbReference type="RefSeq" id="WP_341627069.1">
    <property type="nucleotide sequence ID" value="NZ_JBAKBA010000007.1"/>
</dbReference>
<organism evidence="8 9">
    <name type="scientific">Psychromonas arctica</name>
    <dbReference type="NCBI Taxonomy" id="168275"/>
    <lineage>
        <taxon>Bacteria</taxon>
        <taxon>Pseudomonadati</taxon>
        <taxon>Pseudomonadota</taxon>
        <taxon>Gammaproteobacteria</taxon>
        <taxon>Alteromonadales</taxon>
        <taxon>Psychromonadaceae</taxon>
        <taxon>Psychromonas</taxon>
    </lineage>
</organism>
<comment type="function">
    <text evidence="5">Part of a binding-protein-dependent transport system for a sugar.</text>
</comment>
<keyword evidence="3" id="KW-0813">Transport</keyword>
<keyword evidence="9" id="KW-1185">Reference proteome</keyword>
<feature type="signal peptide" evidence="7">
    <location>
        <begin position="1"/>
        <end position="32"/>
    </location>
</feature>
<dbReference type="InterPro" id="IPR050490">
    <property type="entry name" value="Bact_solute-bd_prot1"/>
</dbReference>
<comment type="similarity">
    <text evidence="2">Belongs to the bacterial solute-binding protein 1 family.</text>
</comment>
<evidence type="ECO:0000256" key="5">
    <source>
        <dbReference type="ARBA" id="ARBA00049629"/>
    </source>
</evidence>
<evidence type="ECO:0000313" key="8">
    <source>
        <dbReference type="EMBL" id="MEL0658409.1"/>
    </source>
</evidence>